<feature type="domain" description="ABC3 transporter permease C-terminal" evidence="7">
    <location>
        <begin position="307"/>
        <end position="462"/>
    </location>
</feature>
<dbReference type="InterPro" id="IPR050250">
    <property type="entry name" value="Macrolide_Exporter_MacB"/>
</dbReference>
<evidence type="ECO:0000256" key="4">
    <source>
        <dbReference type="ARBA" id="ARBA00022989"/>
    </source>
</evidence>
<evidence type="ECO:0000256" key="6">
    <source>
        <dbReference type="SAM" id="Phobius"/>
    </source>
</evidence>
<dbReference type="InterPro" id="IPR003838">
    <property type="entry name" value="ABC3_permease_C"/>
</dbReference>
<evidence type="ECO:0000259" key="7">
    <source>
        <dbReference type="Pfam" id="PF02687"/>
    </source>
</evidence>
<feature type="transmembrane region" description="Helical" evidence="6">
    <location>
        <begin position="304"/>
        <end position="328"/>
    </location>
</feature>
<feature type="domain" description="MacB-like periplasmic core" evidence="8">
    <location>
        <begin position="22"/>
        <end position="271"/>
    </location>
</feature>
<dbReference type="PANTHER" id="PTHR30572">
    <property type="entry name" value="MEMBRANE COMPONENT OF TRANSPORTER-RELATED"/>
    <property type="match status" value="1"/>
</dbReference>
<evidence type="ECO:0000256" key="5">
    <source>
        <dbReference type="ARBA" id="ARBA00023136"/>
    </source>
</evidence>
<evidence type="ECO:0000256" key="3">
    <source>
        <dbReference type="ARBA" id="ARBA00022692"/>
    </source>
</evidence>
<comment type="subcellular location">
    <subcellularLocation>
        <location evidence="1">Cell membrane</location>
        <topology evidence="1">Multi-pass membrane protein</topology>
    </subcellularLocation>
</comment>
<dbReference type="Proteomes" id="UP000751224">
    <property type="component" value="Unassembled WGS sequence"/>
</dbReference>
<feature type="transmembrane region" description="Helical" evidence="6">
    <location>
        <begin position="435"/>
        <end position="458"/>
    </location>
</feature>
<proteinExistence type="predicted"/>
<dbReference type="Pfam" id="PF12704">
    <property type="entry name" value="MacB_PCD"/>
    <property type="match status" value="1"/>
</dbReference>
<comment type="caution">
    <text evidence="9">The sequence shown here is derived from an EMBL/GenBank/DDBJ whole genome shotgun (WGS) entry which is preliminary data.</text>
</comment>
<dbReference type="InterPro" id="IPR025857">
    <property type="entry name" value="MacB_PCD"/>
</dbReference>
<feature type="transmembrane region" description="Helical" evidence="6">
    <location>
        <begin position="348"/>
        <end position="368"/>
    </location>
</feature>
<evidence type="ECO:0000256" key="1">
    <source>
        <dbReference type="ARBA" id="ARBA00004651"/>
    </source>
</evidence>
<dbReference type="Pfam" id="PF02687">
    <property type="entry name" value="FtsX"/>
    <property type="match status" value="1"/>
</dbReference>
<evidence type="ECO:0000313" key="10">
    <source>
        <dbReference type="Proteomes" id="UP000751224"/>
    </source>
</evidence>
<keyword evidence="5 6" id="KW-0472">Membrane</keyword>
<dbReference type="RefSeq" id="WP_303887732.1">
    <property type="nucleotide sequence ID" value="NZ_JAGZCC010000053.1"/>
</dbReference>
<reference evidence="9" key="1">
    <citation type="submission" date="2021-02" db="EMBL/GenBank/DDBJ databases">
        <title>Infant gut strain persistence is associated with maternal origin, phylogeny, and functional potential including surface adhesion and iron acquisition.</title>
        <authorList>
            <person name="Lou Y.C."/>
        </authorList>
    </citation>
    <scope>NUCLEOTIDE SEQUENCE</scope>
    <source>
        <strain evidence="9">L3_108_000G1_dasL3_108_000G1_metabat.metabat.11</strain>
    </source>
</reference>
<organism evidence="9 10">
    <name type="scientific">Thomasclavelia spiroformis</name>
    <dbReference type="NCBI Taxonomy" id="29348"/>
    <lineage>
        <taxon>Bacteria</taxon>
        <taxon>Bacillati</taxon>
        <taxon>Bacillota</taxon>
        <taxon>Erysipelotrichia</taxon>
        <taxon>Erysipelotrichales</taxon>
        <taxon>Coprobacillaceae</taxon>
        <taxon>Thomasclavelia</taxon>
    </lineage>
</organism>
<evidence type="ECO:0000256" key="2">
    <source>
        <dbReference type="ARBA" id="ARBA00022475"/>
    </source>
</evidence>
<protein>
    <submittedName>
        <fullName evidence="9">ABC transporter permease</fullName>
    </submittedName>
</protein>
<gene>
    <name evidence="9" type="ORF">KHX14_08355</name>
</gene>
<name>A0A943EIX6_9FIRM</name>
<dbReference type="GO" id="GO:0005886">
    <property type="term" value="C:plasma membrane"/>
    <property type="evidence" value="ECO:0007669"/>
    <property type="project" value="UniProtKB-SubCell"/>
</dbReference>
<evidence type="ECO:0000313" key="9">
    <source>
        <dbReference type="EMBL" id="MBS5588801.1"/>
    </source>
</evidence>
<evidence type="ECO:0000259" key="8">
    <source>
        <dbReference type="Pfam" id="PF12704"/>
    </source>
</evidence>
<sequence length="471" mass="51884">MIKNAFLSIRRNLGKTILLFVIMVVITNLIIAGLSIQSASKKSMEQIRTSLGNDVTLSVDIKNMMGQREKGQAIEEVQANITTAMADQLKDLKYVENYNYTISTFVDSDTLNPVELSASDNQINIQHPDQMGGFSGNFSISANTTMEYLETFSNEESNLTKGKLLSASDKGSDSCVIETTLASDNDLDVGDTITLSATVNDETLSKTLTIVGIYEVSDSTQMKGMMHDNPFNTIYTDLSVGQYFTASDSNITAATYYLDDPENIEKFKELAKEKTDIDFETYTLETNDRLYQQNINNLENTQSFATMFLIVVIIAGSAILCLVLILTIRNRYYEIGVFLSLGQNKIKIILQQLLEILMIATVAFALSLTTGKAVSNVVGNILESGVSDNGIRMEMPADGQEQKEQTNAPQKPTFNDAFVAPENKELDVSLTSQTVLQLVGITVAICLVSITIPSIYVLRLTPREILTKKEG</sequence>
<accession>A0A943EIX6</accession>
<keyword evidence="2" id="KW-1003">Cell membrane</keyword>
<dbReference type="PANTHER" id="PTHR30572:SF9">
    <property type="entry name" value="ABC TRANSPORTER PERMEASE PROTEIN"/>
    <property type="match status" value="1"/>
</dbReference>
<dbReference type="EMBL" id="JAGZCC010000053">
    <property type="protein sequence ID" value="MBS5588801.1"/>
    <property type="molecule type" value="Genomic_DNA"/>
</dbReference>
<dbReference type="AlphaFoldDB" id="A0A943EIX6"/>
<feature type="transmembrane region" description="Helical" evidence="6">
    <location>
        <begin position="12"/>
        <end position="36"/>
    </location>
</feature>
<keyword evidence="4 6" id="KW-1133">Transmembrane helix</keyword>
<dbReference type="GO" id="GO:0022857">
    <property type="term" value="F:transmembrane transporter activity"/>
    <property type="evidence" value="ECO:0007669"/>
    <property type="project" value="TreeGrafter"/>
</dbReference>
<keyword evidence="3 6" id="KW-0812">Transmembrane</keyword>